<accession>A0AAN9JZW9</accession>
<keyword evidence="1" id="KW-1133">Transmembrane helix</keyword>
<organism evidence="2 3">
    <name type="scientific">Canavalia gladiata</name>
    <name type="common">Sword bean</name>
    <name type="synonym">Dolichos gladiatus</name>
    <dbReference type="NCBI Taxonomy" id="3824"/>
    <lineage>
        <taxon>Eukaryota</taxon>
        <taxon>Viridiplantae</taxon>
        <taxon>Streptophyta</taxon>
        <taxon>Embryophyta</taxon>
        <taxon>Tracheophyta</taxon>
        <taxon>Spermatophyta</taxon>
        <taxon>Magnoliopsida</taxon>
        <taxon>eudicotyledons</taxon>
        <taxon>Gunneridae</taxon>
        <taxon>Pentapetalae</taxon>
        <taxon>rosids</taxon>
        <taxon>fabids</taxon>
        <taxon>Fabales</taxon>
        <taxon>Fabaceae</taxon>
        <taxon>Papilionoideae</taxon>
        <taxon>50 kb inversion clade</taxon>
        <taxon>NPAAA clade</taxon>
        <taxon>indigoferoid/millettioid clade</taxon>
        <taxon>Phaseoleae</taxon>
        <taxon>Canavalia</taxon>
    </lineage>
</organism>
<sequence>MCWGNRFRIEIKQQTMHKLLNVRGCGGTAYYFNMLNAFMESIMYDCYCHILCLLMHSFLCIVCDNSLFKLKANLENSMI</sequence>
<keyword evidence="1" id="KW-0812">Transmembrane</keyword>
<dbReference type="EMBL" id="JAYMYQ010000010">
    <property type="protein sequence ID" value="KAK7307378.1"/>
    <property type="molecule type" value="Genomic_DNA"/>
</dbReference>
<proteinExistence type="predicted"/>
<comment type="caution">
    <text evidence="2">The sequence shown here is derived from an EMBL/GenBank/DDBJ whole genome shotgun (WGS) entry which is preliminary data.</text>
</comment>
<feature type="transmembrane region" description="Helical" evidence="1">
    <location>
        <begin position="42"/>
        <end position="63"/>
    </location>
</feature>
<dbReference type="Proteomes" id="UP001367508">
    <property type="component" value="Unassembled WGS sequence"/>
</dbReference>
<keyword evidence="1" id="KW-0472">Membrane</keyword>
<evidence type="ECO:0000313" key="2">
    <source>
        <dbReference type="EMBL" id="KAK7307378.1"/>
    </source>
</evidence>
<protein>
    <submittedName>
        <fullName evidence="2">Uncharacterized protein</fullName>
    </submittedName>
</protein>
<gene>
    <name evidence="2" type="ORF">VNO77_40387</name>
</gene>
<evidence type="ECO:0000313" key="3">
    <source>
        <dbReference type="Proteomes" id="UP001367508"/>
    </source>
</evidence>
<dbReference type="AlphaFoldDB" id="A0AAN9JZW9"/>
<reference evidence="2 3" key="1">
    <citation type="submission" date="2024-01" db="EMBL/GenBank/DDBJ databases">
        <title>The genomes of 5 underutilized Papilionoideae crops provide insights into root nodulation and disease resistanc.</title>
        <authorList>
            <person name="Jiang F."/>
        </authorList>
    </citation>
    <scope>NUCLEOTIDE SEQUENCE [LARGE SCALE GENOMIC DNA]</scope>
    <source>
        <strain evidence="2">LVBAO_FW01</strain>
        <tissue evidence="2">Leaves</tissue>
    </source>
</reference>
<evidence type="ECO:0000256" key="1">
    <source>
        <dbReference type="SAM" id="Phobius"/>
    </source>
</evidence>
<keyword evidence="3" id="KW-1185">Reference proteome</keyword>
<name>A0AAN9JZW9_CANGL</name>